<feature type="chain" id="PRO_5015676731" description="Lipocalin-like domain-containing protein" evidence="1">
    <location>
        <begin position="22"/>
        <end position="162"/>
    </location>
</feature>
<gene>
    <name evidence="2" type="ORF">C3K47_17890</name>
</gene>
<sequence length="162" mass="18421">MKKFAYLAVLFVGIFAAVACKKDDRIRTIDTTKLTSYIWTGNETTGISGYAMIVNGVSYDFYIDVNGHQVCKKTYYAENRDAQGYRTVTPYDFYGTWTLENNQVKIIEGSTIADHQFFNETFDILELNDKKLVFKPSNDPSRLGIAEREFNAHEKPGQVSGK</sequence>
<dbReference type="OrthoDB" id="9907338at2"/>
<proteinExistence type="predicted"/>
<dbReference type="PROSITE" id="PS51257">
    <property type="entry name" value="PROKAR_LIPOPROTEIN"/>
    <property type="match status" value="1"/>
</dbReference>
<protein>
    <recommendedName>
        <fullName evidence="4">Lipocalin-like domain-containing protein</fullName>
    </recommendedName>
</protein>
<dbReference type="EMBL" id="PQVF01000016">
    <property type="protein sequence ID" value="POY34974.1"/>
    <property type="molecule type" value="Genomic_DNA"/>
</dbReference>
<evidence type="ECO:0000313" key="2">
    <source>
        <dbReference type="EMBL" id="POY34974.1"/>
    </source>
</evidence>
<dbReference type="AlphaFoldDB" id="A0A2S4ZX80"/>
<feature type="signal peptide" evidence="1">
    <location>
        <begin position="1"/>
        <end position="21"/>
    </location>
</feature>
<comment type="caution">
    <text evidence="2">The sequence shown here is derived from an EMBL/GenBank/DDBJ whole genome shotgun (WGS) entry which is preliminary data.</text>
</comment>
<evidence type="ECO:0008006" key="4">
    <source>
        <dbReference type="Google" id="ProtNLM"/>
    </source>
</evidence>
<organism evidence="2 3">
    <name type="scientific">Solitalea longa</name>
    <dbReference type="NCBI Taxonomy" id="2079460"/>
    <lineage>
        <taxon>Bacteria</taxon>
        <taxon>Pseudomonadati</taxon>
        <taxon>Bacteroidota</taxon>
        <taxon>Sphingobacteriia</taxon>
        <taxon>Sphingobacteriales</taxon>
        <taxon>Sphingobacteriaceae</taxon>
        <taxon>Solitalea</taxon>
    </lineage>
</organism>
<accession>A0A2S4ZX80</accession>
<evidence type="ECO:0000256" key="1">
    <source>
        <dbReference type="SAM" id="SignalP"/>
    </source>
</evidence>
<evidence type="ECO:0000313" key="3">
    <source>
        <dbReference type="Proteomes" id="UP000236893"/>
    </source>
</evidence>
<keyword evidence="3" id="KW-1185">Reference proteome</keyword>
<reference evidence="2 3" key="1">
    <citation type="submission" date="2018-01" db="EMBL/GenBank/DDBJ databases">
        <authorList>
            <person name="Gaut B.S."/>
            <person name="Morton B.R."/>
            <person name="Clegg M.T."/>
            <person name="Duvall M.R."/>
        </authorList>
    </citation>
    <scope>NUCLEOTIDE SEQUENCE [LARGE SCALE GENOMIC DNA]</scope>
    <source>
        <strain evidence="2 3">HR-AV</strain>
    </source>
</reference>
<keyword evidence="1" id="KW-0732">Signal</keyword>
<dbReference type="RefSeq" id="WP_103790535.1">
    <property type="nucleotide sequence ID" value="NZ_PQVF01000016.1"/>
</dbReference>
<name>A0A2S4ZX80_9SPHI</name>
<dbReference type="Proteomes" id="UP000236893">
    <property type="component" value="Unassembled WGS sequence"/>
</dbReference>